<accession>A0A561WEB1</accession>
<gene>
    <name evidence="3" type="ORF">FHX75_12731</name>
</gene>
<comment type="similarity">
    <text evidence="1">Belongs to the YciI family.</text>
</comment>
<dbReference type="OrthoDB" id="9814407at2"/>
<dbReference type="InterPro" id="IPR011008">
    <property type="entry name" value="Dimeric_a/b-barrel"/>
</dbReference>
<dbReference type="InterPro" id="IPR005545">
    <property type="entry name" value="YCII"/>
</dbReference>
<dbReference type="SUPFAM" id="SSF54909">
    <property type="entry name" value="Dimeric alpha+beta barrel"/>
    <property type="match status" value="1"/>
</dbReference>
<name>A0A561WEB1_9ACTN</name>
<evidence type="ECO:0000259" key="2">
    <source>
        <dbReference type="Pfam" id="PF03795"/>
    </source>
</evidence>
<sequence length="95" mass="10672">MFVVTLTYLADLAQIDDALEDHVAWLDQQYADGAFIASGRRVPRVGGVILARNLAREELERRLASDPFRQRGLAEYAVTEFVPSRTAKGFEHLLP</sequence>
<dbReference type="PANTHER" id="PTHR37828">
    <property type="entry name" value="GSR2449 PROTEIN"/>
    <property type="match status" value="1"/>
</dbReference>
<reference evidence="3 4" key="1">
    <citation type="submission" date="2019-06" db="EMBL/GenBank/DDBJ databases">
        <title>Sequencing the genomes of 1000 actinobacteria strains.</title>
        <authorList>
            <person name="Klenk H.-P."/>
        </authorList>
    </citation>
    <scope>NUCLEOTIDE SEQUENCE [LARGE SCALE GENOMIC DNA]</scope>
    <source>
        <strain evidence="3 4">DSM 102131</strain>
    </source>
</reference>
<protein>
    <submittedName>
        <fullName evidence="3">Uncharacterized protein YciI</fullName>
    </submittedName>
</protein>
<keyword evidence="4" id="KW-1185">Reference proteome</keyword>
<evidence type="ECO:0000313" key="3">
    <source>
        <dbReference type="EMBL" id="TWG22210.1"/>
    </source>
</evidence>
<proteinExistence type="inferred from homology"/>
<dbReference type="EMBL" id="VIXA01000002">
    <property type="protein sequence ID" value="TWG22210.1"/>
    <property type="molecule type" value="Genomic_DNA"/>
</dbReference>
<dbReference type="PANTHER" id="PTHR37828:SF1">
    <property type="entry name" value="YCII-RELATED DOMAIN-CONTAINING PROTEIN"/>
    <property type="match status" value="1"/>
</dbReference>
<dbReference type="Proteomes" id="UP000319927">
    <property type="component" value="Unassembled WGS sequence"/>
</dbReference>
<evidence type="ECO:0000313" key="4">
    <source>
        <dbReference type="Proteomes" id="UP000319927"/>
    </source>
</evidence>
<evidence type="ECO:0000256" key="1">
    <source>
        <dbReference type="ARBA" id="ARBA00007689"/>
    </source>
</evidence>
<dbReference type="AlphaFoldDB" id="A0A561WEB1"/>
<organism evidence="3 4">
    <name type="scientific">Micromonospora palomenae</name>
    <dbReference type="NCBI Taxonomy" id="1461247"/>
    <lineage>
        <taxon>Bacteria</taxon>
        <taxon>Bacillati</taxon>
        <taxon>Actinomycetota</taxon>
        <taxon>Actinomycetes</taxon>
        <taxon>Micromonosporales</taxon>
        <taxon>Micromonosporaceae</taxon>
        <taxon>Micromonospora</taxon>
    </lineage>
</organism>
<comment type="caution">
    <text evidence="3">The sequence shown here is derived from an EMBL/GenBank/DDBJ whole genome shotgun (WGS) entry which is preliminary data.</text>
</comment>
<dbReference type="Pfam" id="PF03795">
    <property type="entry name" value="YCII"/>
    <property type="match status" value="1"/>
</dbReference>
<feature type="domain" description="YCII-related" evidence="2">
    <location>
        <begin position="1"/>
        <end position="81"/>
    </location>
</feature>
<dbReference type="RefSeq" id="WP_154940293.1">
    <property type="nucleotide sequence ID" value="NZ_VIXA01000002.1"/>
</dbReference>